<keyword evidence="1" id="KW-0472">Membrane</keyword>
<keyword evidence="1" id="KW-0812">Transmembrane</keyword>
<feature type="transmembrane region" description="Helical" evidence="1">
    <location>
        <begin position="63"/>
        <end position="79"/>
    </location>
</feature>
<organism evidence="2 3">
    <name type="scientific">Curtobacterium flaccumfaciens pv. flaccumfaciens</name>
    <dbReference type="NCBI Taxonomy" id="138532"/>
    <lineage>
        <taxon>Bacteria</taxon>
        <taxon>Bacillati</taxon>
        <taxon>Actinomycetota</taxon>
        <taxon>Actinomycetes</taxon>
        <taxon>Micrococcales</taxon>
        <taxon>Microbacteriaceae</taxon>
        <taxon>Curtobacterium</taxon>
    </lineage>
</organism>
<evidence type="ECO:0000313" key="2">
    <source>
        <dbReference type="EMBL" id="MBT1541415.1"/>
    </source>
</evidence>
<accession>A0A9Q2W381</accession>
<dbReference type="AlphaFoldDB" id="A0A9Q2W381"/>
<dbReference type="EMBL" id="JAHEWX010000005">
    <property type="protein sequence ID" value="MBT1541415.1"/>
    <property type="molecule type" value="Genomic_DNA"/>
</dbReference>
<name>A0A9Q2W381_9MICO</name>
<evidence type="ECO:0000313" key="3">
    <source>
        <dbReference type="Proteomes" id="UP000709437"/>
    </source>
</evidence>
<comment type="caution">
    <text evidence="2">The sequence shown here is derived from an EMBL/GenBank/DDBJ whole genome shotgun (WGS) entry which is preliminary data.</text>
</comment>
<sequence length="121" mass="12570">MFRRVRASVRSMPSAARLLAVAVMLLVAAAAHLAARSESGGRWVPLLVVGVLGALVTGSPTRLWPLPAIWLVATLLALTGDAPVDPASTRVAVIVGAVALLVAIAVDLRPVLRARRRRGAA</sequence>
<gene>
    <name evidence="2" type="ORF">KK103_06535</name>
</gene>
<dbReference type="Proteomes" id="UP000709437">
    <property type="component" value="Unassembled WGS sequence"/>
</dbReference>
<feature type="transmembrane region" description="Helical" evidence="1">
    <location>
        <begin position="91"/>
        <end position="108"/>
    </location>
</feature>
<reference evidence="2" key="1">
    <citation type="submission" date="2021-05" db="EMBL/GenBank/DDBJ databases">
        <title>Whole genome sequence of Curtobacterium flaccumfaciens pv. flaccumfaciens strain CFBP 3417.</title>
        <authorList>
            <person name="Osdaghi E."/>
            <person name="Taghouti G."/>
            <person name="Portier P."/>
            <person name="Fazliarab A."/>
            <person name="Taghavi S.M."/>
            <person name="Briand M."/>
            <person name="Le-Saux M."/>
            <person name="Jacques M.-A."/>
        </authorList>
    </citation>
    <scope>NUCLEOTIDE SEQUENCE</scope>
    <source>
        <strain evidence="2">CFBP 3417</strain>
    </source>
</reference>
<keyword evidence="1" id="KW-1133">Transmembrane helix</keyword>
<protein>
    <submittedName>
        <fullName evidence="2">Uncharacterized protein</fullName>
    </submittedName>
</protein>
<evidence type="ECO:0000256" key="1">
    <source>
        <dbReference type="SAM" id="Phobius"/>
    </source>
</evidence>
<feature type="transmembrane region" description="Helical" evidence="1">
    <location>
        <begin position="40"/>
        <end position="56"/>
    </location>
</feature>
<proteinExistence type="predicted"/>
<dbReference type="RefSeq" id="WP_214518606.1">
    <property type="nucleotide sequence ID" value="NZ_JAHEWX010000005.1"/>
</dbReference>